<evidence type="ECO:0000313" key="1">
    <source>
        <dbReference type="EMBL" id="SPC72935.1"/>
    </source>
</evidence>
<protein>
    <submittedName>
        <fullName evidence="1">Uncharacterized protein</fullName>
    </submittedName>
</protein>
<gene>
    <name evidence="1" type="ORF">FSB_LOCUS817</name>
</gene>
<dbReference type="EMBL" id="OIVN01000032">
    <property type="protein sequence ID" value="SPC72935.1"/>
    <property type="molecule type" value="Genomic_DNA"/>
</dbReference>
<organism evidence="1">
    <name type="scientific">Fagus sylvatica</name>
    <name type="common">Beechnut</name>
    <dbReference type="NCBI Taxonomy" id="28930"/>
    <lineage>
        <taxon>Eukaryota</taxon>
        <taxon>Viridiplantae</taxon>
        <taxon>Streptophyta</taxon>
        <taxon>Embryophyta</taxon>
        <taxon>Tracheophyta</taxon>
        <taxon>Spermatophyta</taxon>
        <taxon>Magnoliopsida</taxon>
        <taxon>eudicotyledons</taxon>
        <taxon>Gunneridae</taxon>
        <taxon>Pentapetalae</taxon>
        <taxon>rosids</taxon>
        <taxon>fabids</taxon>
        <taxon>Fagales</taxon>
        <taxon>Fagaceae</taxon>
        <taxon>Fagus</taxon>
    </lineage>
</organism>
<name>A0A2N9EDX5_FAGSY</name>
<proteinExistence type="predicted"/>
<reference evidence="1" key="1">
    <citation type="submission" date="2018-02" db="EMBL/GenBank/DDBJ databases">
        <authorList>
            <person name="Cohen D.B."/>
            <person name="Kent A.D."/>
        </authorList>
    </citation>
    <scope>NUCLEOTIDE SEQUENCE</scope>
</reference>
<sequence length="283" mass="32080">MMASISVNELHLFHKIDREVFSRLVINLMRDPAESLLVMAVWLWLEEKGYPNIVVKMVEMSDAIVNGLANEVVLCLKCLDPNTPSPDHVALGGGIPLTATLMEREISLQMFKQNRFSIITGIKNFLNDVCCQIFTDILQRVLAGTSQPILNQPFVVSASPHPIFGDITVVPTPMDIDIPTGEIWSWQATDCVSEDDRTMFLTFSRGFPVLEEEVRELFTRHFGDCVESVQMGNVLSNEQPLYAKMVLRSVTAVDQILKGKPISKYRINGKHIWARKYERRDQE</sequence>
<dbReference type="AlphaFoldDB" id="A0A2N9EDX5"/>
<accession>A0A2N9EDX5</accession>
<dbReference type="PANTHER" id="PTHR33527">
    <property type="entry name" value="OS07G0274300 PROTEIN"/>
    <property type="match status" value="1"/>
</dbReference>
<dbReference type="PANTHER" id="PTHR33527:SF18">
    <property type="entry name" value="F13O11.17 PROTEIN"/>
    <property type="match status" value="1"/>
</dbReference>